<dbReference type="RefSeq" id="WP_056686532.1">
    <property type="nucleotide sequence ID" value="NZ_LJIX01000006.1"/>
</dbReference>
<dbReference type="EMBL" id="LJIX01000006">
    <property type="protein sequence ID" value="KQL21320.1"/>
    <property type="molecule type" value="Genomic_DNA"/>
</dbReference>
<gene>
    <name evidence="8" type="ORF">AN957_24005</name>
</gene>
<evidence type="ECO:0000256" key="5">
    <source>
        <dbReference type="ARBA" id="ARBA00093765"/>
    </source>
</evidence>
<comment type="subcellular location">
    <subcellularLocation>
        <location evidence="1">Cytoplasm</location>
        <location evidence="1">Cytosol</location>
    </subcellularLocation>
</comment>
<evidence type="ECO:0000313" key="8">
    <source>
        <dbReference type="EMBL" id="KQL21320.1"/>
    </source>
</evidence>
<keyword evidence="4" id="KW-0143">Chaperone</keyword>
<evidence type="ECO:0000256" key="6">
    <source>
        <dbReference type="ARBA" id="ARBA00093785"/>
    </source>
</evidence>
<keyword evidence="3" id="KW-1005">Bacterial flagellum biogenesis</keyword>
<dbReference type="Pfam" id="PF05400">
    <property type="entry name" value="FliT"/>
    <property type="match status" value="1"/>
</dbReference>
<dbReference type="Proteomes" id="UP000050996">
    <property type="component" value="Unassembled WGS sequence"/>
</dbReference>
<comment type="similarity">
    <text evidence="6">Belongs to the bacillales FliT family.</text>
</comment>
<evidence type="ECO:0000313" key="9">
    <source>
        <dbReference type="Proteomes" id="UP000050996"/>
    </source>
</evidence>
<keyword evidence="9" id="KW-1185">Reference proteome</keyword>
<dbReference type="InterPro" id="IPR008622">
    <property type="entry name" value="FliT"/>
</dbReference>
<evidence type="ECO:0000256" key="3">
    <source>
        <dbReference type="ARBA" id="ARBA00022795"/>
    </source>
</evidence>
<dbReference type="STRING" id="1637975.AN957_24005"/>
<evidence type="ECO:0000256" key="7">
    <source>
        <dbReference type="ARBA" id="ARBA00093797"/>
    </source>
</evidence>
<sequence>MEVIEKLYEITKQLQSTASNGNQGDREKQIEELEAYVETRGKLLDSVDQSLLTNGDKQKLKEILSISEDVIKQMGKIKTSIQQNIINAKKGKSAFKGYNDPYASASFDGHYFDRKK</sequence>
<evidence type="ECO:0000256" key="4">
    <source>
        <dbReference type="ARBA" id="ARBA00023186"/>
    </source>
</evidence>
<dbReference type="PATRIC" id="fig|1637975.4.peg.4836"/>
<comment type="function">
    <text evidence="5">May act as an export chaperone for the filament capping protein FliD.</text>
</comment>
<evidence type="ECO:0000256" key="2">
    <source>
        <dbReference type="ARBA" id="ARBA00022490"/>
    </source>
</evidence>
<reference evidence="8 9" key="1">
    <citation type="submission" date="2015-09" db="EMBL/GenBank/DDBJ databases">
        <title>Genome sequencing project for genomic taxonomy and phylogenomics of Bacillus-like bacteria.</title>
        <authorList>
            <person name="Liu B."/>
            <person name="Wang J."/>
            <person name="Zhu Y."/>
            <person name="Liu G."/>
            <person name="Chen Q."/>
            <person name="Chen Z."/>
            <person name="Lan J."/>
            <person name="Che J."/>
            <person name="Ge C."/>
            <person name="Shi H."/>
            <person name="Pan Z."/>
            <person name="Liu X."/>
        </authorList>
    </citation>
    <scope>NUCLEOTIDE SEQUENCE [LARGE SCALE GENOMIC DNA]</scope>
    <source>
        <strain evidence="8 9">FJAT-18043</strain>
    </source>
</reference>
<name>A0A0Q3QUN7_9BACI</name>
<proteinExistence type="inferred from homology"/>
<keyword evidence="2" id="KW-0963">Cytoplasm</keyword>
<accession>A0A0Q3QUN7</accession>
<protein>
    <recommendedName>
        <fullName evidence="7">Flagellar protein FliT</fullName>
    </recommendedName>
</protein>
<organism evidence="8 9">
    <name type="scientific">Cytobacillus solani</name>
    <dbReference type="NCBI Taxonomy" id="1637975"/>
    <lineage>
        <taxon>Bacteria</taxon>
        <taxon>Bacillati</taxon>
        <taxon>Bacillota</taxon>
        <taxon>Bacilli</taxon>
        <taxon>Bacillales</taxon>
        <taxon>Bacillaceae</taxon>
        <taxon>Cytobacillus</taxon>
    </lineage>
</organism>
<evidence type="ECO:0000256" key="1">
    <source>
        <dbReference type="ARBA" id="ARBA00004514"/>
    </source>
</evidence>
<comment type="caution">
    <text evidence="8">The sequence shown here is derived from an EMBL/GenBank/DDBJ whole genome shotgun (WGS) entry which is preliminary data.</text>
</comment>
<dbReference type="AlphaFoldDB" id="A0A0Q3QUN7"/>